<keyword evidence="2" id="KW-1133">Transmembrane helix</keyword>
<keyword evidence="2" id="KW-0472">Membrane</keyword>
<dbReference type="AlphaFoldDB" id="A0A6M6BFM4"/>
<dbReference type="KEGG" id="hts:HMJ29_02980"/>
<keyword evidence="4" id="KW-1185">Reference proteome</keyword>
<reference evidence="3 4" key="1">
    <citation type="submission" date="2020-05" db="EMBL/GenBank/DDBJ databases">
        <title>Complete genome sequence of Hymenobacter sp. TS19 in Coasted Sand Dune.</title>
        <authorList>
            <person name="Lee J.-H."/>
            <person name="Jung J.-H."/>
            <person name="Jeong S."/>
            <person name="Zhao L."/>
            <person name="Kim M.-K."/>
            <person name="Seo H.-S."/>
            <person name="Lim S."/>
        </authorList>
    </citation>
    <scope>NUCLEOTIDE SEQUENCE [LARGE SCALE GENOMIC DNA]</scope>
    <source>
        <strain evidence="3 4">TS19</strain>
    </source>
</reference>
<feature type="transmembrane region" description="Helical" evidence="2">
    <location>
        <begin position="60"/>
        <end position="84"/>
    </location>
</feature>
<dbReference type="RefSeq" id="WP_171590092.1">
    <property type="nucleotide sequence ID" value="NZ_CP053538.1"/>
</dbReference>
<dbReference type="EMBL" id="CP053538">
    <property type="protein sequence ID" value="QJX45955.1"/>
    <property type="molecule type" value="Genomic_DNA"/>
</dbReference>
<dbReference type="InterPro" id="IPR018682">
    <property type="entry name" value="DUF2167_membr"/>
</dbReference>
<evidence type="ECO:0000256" key="1">
    <source>
        <dbReference type="SAM" id="MobiDB-lite"/>
    </source>
</evidence>
<name>A0A6M6BFM4_9BACT</name>
<sequence length="114" mass="12006">MLNAVGTPNQLAEVRSSIPGVMQGVSFSKGLRYTDFDPKLGEMAAYGTGGLIAGKVLAKVGFFALILKFWRILLALLAAAWTAIRRFFGAKSPRDKAAQPALAGGPAPDTEPEA</sequence>
<feature type="region of interest" description="Disordered" evidence="1">
    <location>
        <begin position="91"/>
        <end position="114"/>
    </location>
</feature>
<evidence type="ECO:0000256" key="2">
    <source>
        <dbReference type="SAM" id="Phobius"/>
    </source>
</evidence>
<keyword evidence="2" id="KW-0812">Transmembrane</keyword>
<dbReference type="Proteomes" id="UP000501623">
    <property type="component" value="Chromosome"/>
</dbReference>
<gene>
    <name evidence="3" type="ORF">HMJ29_02980</name>
</gene>
<organism evidence="3 4">
    <name type="scientific">Hymenobacter taeanensis</name>
    <dbReference type="NCBI Taxonomy" id="2735321"/>
    <lineage>
        <taxon>Bacteria</taxon>
        <taxon>Pseudomonadati</taxon>
        <taxon>Bacteroidota</taxon>
        <taxon>Cytophagia</taxon>
        <taxon>Cytophagales</taxon>
        <taxon>Hymenobacteraceae</taxon>
        <taxon>Hymenobacter</taxon>
    </lineage>
</organism>
<accession>A0A6M6BFM4</accession>
<feature type="compositionally biased region" description="Low complexity" evidence="1">
    <location>
        <begin position="98"/>
        <end position="108"/>
    </location>
</feature>
<dbReference type="Pfam" id="PF09935">
    <property type="entry name" value="DUF2167"/>
    <property type="match status" value="1"/>
</dbReference>
<evidence type="ECO:0000313" key="3">
    <source>
        <dbReference type="EMBL" id="QJX45955.1"/>
    </source>
</evidence>
<evidence type="ECO:0000313" key="4">
    <source>
        <dbReference type="Proteomes" id="UP000501623"/>
    </source>
</evidence>
<protein>
    <submittedName>
        <fullName evidence="3">DUF2167 domain-containing protein</fullName>
    </submittedName>
</protein>
<proteinExistence type="predicted"/>